<dbReference type="CDD" id="cd17535">
    <property type="entry name" value="REC_NarL-like"/>
    <property type="match status" value="1"/>
</dbReference>
<dbReference type="PROSITE" id="PS00622">
    <property type="entry name" value="HTH_LUXR_1"/>
    <property type="match status" value="1"/>
</dbReference>
<dbReference type="SMART" id="SM00421">
    <property type="entry name" value="HTH_LUXR"/>
    <property type="match status" value="1"/>
</dbReference>
<dbReference type="GO" id="GO:0006355">
    <property type="term" value="P:regulation of DNA-templated transcription"/>
    <property type="evidence" value="ECO:0007669"/>
    <property type="project" value="InterPro"/>
</dbReference>
<gene>
    <name evidence="6" type="ORF">SAMN04487996_11213</name>
</gene>
<feature type="modified residue" description="4-aspartylphosphate" evidence="3">
    <location>
        <position position="55"/>
    </location>
</feature>
<evidence type="ECO:0000256" key="2">
    <source>
        <dbReference type="ARBA" id="ARBA00023125"/>
    </source>
</evidence>
<dbReference type="CDD" id="cd06170">
    <property type="entry name" value="LuxR_C_like"/>
    <property type="match status" value="1"/>
</dbReference>
<reference evidence="7" key="1">
    <citation type="submission" date="2016-10" db="EMBL/GenBank/DDBJ databases">
        <authorList>
            <person name="Varghese N."/>
            <person name="Submissions S."/>
        </authorList>
    </citation>
    <scope>NUCLEOTIDE SEQUENCE [LARGE SCALE GENOMIC DNA]</scope>
    <source>
        <strain evidence="7">DSM 25329</strain>
    </source>
</reference>
<evidence type="ECO:0000256" key="1">
    <source>
        <dbReference type="ARBA" id="ARBA00022553"/>
    </source>
</evidence>
<dbReference type="InterPro" id="IPR039420">
    <property type="entry name" value="WalR-like"/>
</dbReference>
<dbReference type="InterPro" id="IPR016032">
    <property type="entry name" value="Sig_transdc_resp-reg_C-effctor"/>
</dbReference>
<protein>
    <submittedName>
        <fullName evidence="6">Two component transcriptional regulator, LuxR family</fullName>
    </submittedName>
</protein>
<dbReference type="GO" id="GO:0000160">
    <property type="term" value="P:phosphorelay signal transduction system"/>
    <property type="evidence" value="ECO:0007669"/>
    <property type="project" value="InterPro"/>
</dbReference>
<dbReference type="InterPro" id="IPR011006">
    <property type="entry name" value="CheY-like_superfamily"/>
</dbReference>
<dbReference type="PANTHER" id="PTHR43214:SF43">
    <property type="entry name" value="TWO-COMPONENT RESPONSE REGULATOR"/>
    <property type="match status" value="1"/>
</dbReference>
<dbReference type="PRINTS" id="PR00038">
    <property type="entry name" value="HTHLUXR"/>
</dbReference>
<dbReference type="InterPro" id="IPR000792">
    <property type="entry name" value="Tscrpt_reg_LuxR_C"/>
</dbReference>
<dbReference type="SUPFAM" id="SSF52172">
    <property type="entry name" value="CheY-like"/>
    <property type="match status" value="1"/>
</dbReference>
<keyword evidence="1 3" id="KW-0597">Phosphoprotein</keyword>
<evidence type="ECO:0000313" key="6">
    <source>
        <dbReference type="EMBL" id="SDF71757.1"/>
    </source>
</evidence>
<evidence type="ECO:0000259" key="5">
    <source>
        <dbReference type="PROSITE" id="PS50110"/>
    </source>
</evidence>
<keyword evidence="7" id="KW-1185">Reference proteome</keyword>
<feature type="domain" description="Response regulatory" evidence="5">
    <location>
        <begin position="4"/>
        <end position="120"/>
    </location>
</feature>
<dbReference type="PROSITE" id="PS50043">
    <property type="entry name" value="HTH_LUXR_2"/>
    <property type="match status" value="1"/>
</dbReference>
<dbReference type="InterPro" id="IPR001789">
    <property type="entry name" value="Sig_transdc_resp-reg_receiver"/>
</dbReference>
<dbReference type="EMBL" id="FNAN01000012">
    <property type="protein sequence ID" value="SDF71757.1"/>
    <property type="molecule type" value="Genomic_DNA"/>
</dbReference>
<evidence type="ECO:0000259" key="4">
    <source>
        <dbReference type="PROSITE" id="PS50043"/>
    </source>
</evidence>
<dbReference type="RefSeq" id="WP_090153880.1">
    <property type="nucleotide sequence ID" value="NZ_FNAN01000012.1"/>
</dbReference>
<dbReference type="GO" id="GO:0003677">
    <property type="term" value="F:DNA binding"/>
    <property type="evidence" value="ECO:0007669"/>
    <property type="project" value="UniProtKB-KW"/>
</dbReference>
<dbReference type="PANTHER" id="PTHR43214">
    <property type="entry name" value="TWO-COMPONENT RESPONSE REGULATOR"/>
    <property type="match status" value="1"/>
</dbReference>
<accession>A0A1G7NCX9</accession>
<proteinExistence type="predicted"/>
<dbReference type="Pfam" id="PF00196">
    <property type="entry name" value="GerE"/>
    <property type="match status" value="1"/>
</dbReference>
<keyword evidence="2" id="KW-0238">DNA-binding</keyword>
<feature type="domain" description="HTH luxR-type" evidence="4">
    <location>
        <begin position="146"/>
        <end position="211"/>
    </location>
</feature>
<evidence type="ECO:0000256" key="3">
    <source>
        <dbReference type="PROSITE-ProRule" id="PRU00169"/>
    </source>
</evidence>
<dbReference type="SMART" id="SM00448">
    <property type="entry name" value="REC"/>
    <property type="match status" value="1"/>
</dbReference>
<organism evidence="6 7">
    <name type="scientific">Dyadobacter soli</name>
    <dbReference type="NCBI Taxonomy" id="659014"/>
    <lineage>
        <taxon>Bacteria</taxon>
        <taxon>Pseudomonadati</taxon>
        <taxon>Bacteroidota</taxon>
        <taxon>Cytophagia</taxon>
        <taxon>Cytophagales</taxon>
        <taxon>Spirosomataceae</taxon>
        <taxon>Dyadobacter</taxon>
    </lineage>
</organism>
<dbReference type="STRING" id="659014.SAMN04487996_11213"/>
<dbReference type="Proteomes" id="UP000198748">
    <property type="component" value="Unassembled WGS sequence"/>
</dbReference>
<dbReference type="AlphaFoldDB" id="A0A1G7NCX9"/>
<dbReference type="OrthoDB" id="9797341at2"/>
<dbReference type="PROSITE" id="PS50110">
    <property type="entry name" value="RESPONSE_REGULATORY"/>
    <property type="match status" value="1"/>
</dbReference>
<name>A0A1G7NCX9_9BACT</name>
<dbReference type="Pfam" id="PF00072">
    <property type="entry name" value="Response_reg"/>
    <property type="match status" value="1"/>
</dbReference>
<sequence length="213" mass="23621">MTSRIIIFDDNQERLSSVAMLLNLSPEFTCTGTFINANNLVTDIADSKPDLVLMDIDMPGTNGIEATKLIRRHFGALPVLIQTNFEDDERVFDSLRAGANGYLLKQTSPVKFLESLKEALEGGAPMTGSIATKVLRYFASEPVAKVAKKDYHLTEREKQILGLLTQGYSYKLIAAECNISYNTVNNHISNIYDKLYVNSVAEAIGLAIRERLV</sequence>
<dbReference type="SUPFAM" id="SSF46894">
    <property type="entry name" value="C-terminal effector domain of the bipartite response regulators"/>
    <property type="match status" value="1"/>
</dbReference>
<dbReference type="Gene3D" id="3.40.50.2300">
    <property type="match status" value="1"/>
</dbReference>
<evidence type="ECO:0000313" key="7">
    <source>
        <dbReference type="Proteomes" id="UP000198748"/>
    </source>
</evidence>
<dbReference type="InterPro" id="IPR058245">
    <property type="entry name" value="NreC/VraR/RcsB-like_REC"/>
</dbReference>